<dbReference type="GO" id="GO:0000981">
    <property type="term" value="F:DNA-binding transcription factor activity, RNA polymerase II-specific"/>
    <property type="evidence" value="ECO:0007669"/>
    <property type="project" value="TreeGrafter"/>
</dbReference>
<comment type="caution">
    <text evidence="2">The sequence shown here is derived from an EMBL/GenBank/DDBJ whole genome shotgun (WGS) entry which is preliminary data.</text>
</comment>
<dbReference type="PANTHER" id="PTHR47657">
    <property type="entry name" value="STEROL REGULATORY ELEMENT-BINDING PROTEIN ECM22"/>
    <property type="match status" value="1"/>
</dbReference>
<dbReference type="PANTHER" id="PTHR47657:SF12">
    <property type="entry name" value="ZN(II)2CYS6 TRANSCRIPTION FACTOR (EUROFUNG)"/>
    <property type="match status" value="1"/>
</dbReference>
<organism evidence="2 3">
    <name type="scientific">Lithohypha guttulata</name>
    <dbReference type="NCBI Taxonomy" id="1690604"/>
    <lineage>
        <taxon>Eukaryota</taxon>
        <taxon>Fungi</taxon>
        <taxon>Dikarya</taxon>
        <taxon>Ascomycota</taxon>
        <taxon>Pezizomycotina</taxon>
        <taxon>Eurotiomycetes</taxon>
        <taxon>Chaetothyriomycetidae</taxon>
        <taxon>Chaetothyriales</taxon>
        <taxon>Trichomeriaceae</taxon>
        <taxon>Lithohypha</taxon>
    </lineage>
</organism>
<dbReference type="InterPro" id="IPR021858">
    <property type="entry name" value="Fun_TF"/>
</dbReference>
<reference evidence="2 3" key="1">
    <citation type="submission" date="2023-08" db="EMBL/GenBank/DDBJ databases">
        <title>Black Yeasts Isolated from many extreme environments.</title>
        <authorList>
            <person name="Coleine C."/>
            <person name="Stajich J.E."/>
            <person name="Selbmann L."/>
        </authorList>
    </citation>
    <scope>NUCLEOTIDE SEQUENCE [LARGE SCALE GENOMIC DNA]</scope>
    <source>
        <strain evidence="2 3">CCFEE 5910</strain>
    </source>
</reference>
<dbReference type="EMBL" id="JAVRRJ010000004">
    <property type="protein sequence ID" value="KAK5085256.1"/>
    <property type="molecule type" value="Genomic_DNA"/>
</dbReference>
<feature type="region of interest" description="Disordered" evidence="1">
    <location>
        <begin position="1"/>
        <end position="23"/>
    </location>
</feature>
<evidence type="ECO:0000313" key="3">
    <source>
        <dbReference type="Proteomes" id="UP001309876"/>
    </source>
</evidence>
<evidence type="ECO:0000256" key="1">
    <source>
        <dbReference type="SAM" id="MobiDB-lite"/>
    </source>
</evidence>
<accession>A0AAN7Y6G3</accession>
<proteinExistence type="predicted"/>
<sequence length="519" mass="57662">MDVSKAGDEPAKGSSPPNLLTSPELQPILDNWRLNGQPPLVELQTGDPSYWTRFSTIDLRLIHHITLLSSDLYRRGYSQCTPWTSKMSNLISVALSNDFAMSALLAFSATHLSWQTKNSDTEHLAYHHRGIALKGLHEALGSFSEQISEAVLAASILLAWQATEWQAWASLQQGVSTVMTAMRQWAHQSELARFLDSQRLLARRRAPTTPSLTGLPPQQPASEDLQMLDQIVAALHNLRLRISSYTELVEYVDEALEYVEQLQQDYPLHGPVECFERLLQFRSMIFWIPTVILRPEELDLGALAVMAHLYSLALVLEPLFAECGGVYLGNISLDPLEKVCQTIQARSAAAPQDTSVQTALSMLEVPIQIAHNYRASRRVITSPTIPYPYVPRSTASQGSYDAQPYALSSPSDLSRHAVYPGSTLQSPIMLHNAYPIGSFQNNTPIRHNSLPIRTQSDPRLNMGSPLQTLPSQQNHPGNPASGTDYFTGTSNYSVMPSYGSMHDYSNRFVPPPLSSQVWT</sequence>
<feature type="region of interest" description="Disordered" evidence="1">
    <location>
        <begin position="445"/>
        <end position="485"/>
    </location>
</feature>
<evidence type="ECO:0000313" key="2">
    <source>
        <dbReference type="EMBL" id="KAK5085256.1"/>
    </source>
</evidence>
<dbReference type="Proteomes" id="UP001309876">
    <property type="component" value="Unassembled WGS sequence"/>
</dbReference>
<dbReference type="AlphaFoldDB" id="A0AAN7Y6G3"/>
<name>A0AAN7Y6G3_9EURO</name>
<dbReference type="InterPro" id="IPR052400">
    <property type="entry name" value="Zn2-C6_fungal_TF"/>
</dbReference>
<keyword evidence="3" id="KW-1185">Reference proteome</keyword>
<gene>
    <name evidence="2" type="ORF">LTR05_004537</name>
</gene>
<dbReference type="Pfam" id="PF11951">
    <property type="entry name" value="Fungal_trans_2"/>
    <property type="match status" value="1"/>
</dbReference>
<feature type="compositionally biased region" description="Basic and acidic residues" evidence="1">
    <location>
        <begin position="1"/>
        <end position="11"/>
    </location>
</feature>
<protein>
    <submittedName>
        <fullName evidence="2">Uncharacterized protein</fullName>
    </submittedName>
</protein>